<reference evidence="2 3" key="1">
    <citation type="journal article" date="2019" name="Sci. Rep.">
        <title>Nanopore sequencing improves the draft genome of the human pathogenic amoeba Naegleria fowleri.</title>
        <authorList>
            <person name="Liechti N."/>
            <person name="Schurch N."/>
            <person name="Bruggmann R."/>
            <person name="Wittwer M."/>
        </authorList>
    </citation>
    <scope>NUCLEOTIDE SEQUENCE [LARGE SCALE GENOMIC DNA]</scope>
    <source>
        <strain evidence="2 3">ATCC 30894</strain>
    </source>
</reference>
<dbReference type="VEuPathDB" id="AmoebaDB:NfTy_081080"/>
<dbReference type="OrthoDB" id="10373456at2759"/>
<dbReference type="VEuPathDB" id="AmoebaDB:FDP41_009909"/>
<feature type="signal peptide" evidence="1">
    <location>
        <begin position="1"/>
        <end position="24"/>
    </location>
</feature>
<dbReference type="GeneID" id="68117124"/>
<dbReference type="RefSeq" id="XP_044556402.1">
    <property type="nucleotide sequence ID" value="XM_044713918.1"/>
</dbReference>
<keyword evidence="3" id="KW-1185">Reference proteome</keyword>
<dbReference type="AlphaFoldDB" id="A0A6A5BA75"/>
<organism evidence="2 3">
    <name type="scientific">Naegleria fowleri</name>
    <name type="common">Brain eating amoeba</name>
    <dbReference type="NCBI Taxonomy" id="5763"/>
    <lineage>
        <taxon>Eukaryota</taxon>
        <taxon>Discoba</taxon>
        <taxon>Heterolobosea</taxon>
        <taxon>Tetramitia</taxon>
        <taxon>Eutetramitia</taxon>
        <taxon>Vahlkampfiidae</taxon>
        <taxon>Naegleria</taxon>
    </lineage>
</organism>
<evidence type="ECO:0000313" key="2">
    <source>
        <dbReference type="EMBL" id="KAF0971686.1"/>
    </source>
</evidence>
<keyword evidence="1" id="KW-0732">Signal</keyword>
<sequence length="129" mass="14722">MMNKSIIVAALVLCLLFAATTTFAATPKIDLDAAIDKLPVSDERKDQLHELKEFVATPLYEAAKEKAKEYETTHQKEVNTMREELAKLRGQYESRIREKIAEIKAKNPKQYLMNKQEEVLKSIKTNLGI</sequence>
<protein>
    <submittedName>
        <fullName evidence="2">Uncharacterized protein</fullName>
    </submittedName>
</protein>
<feature type="chain" id="PRO_5025531400" evidence="1">
    <location>
        <begin position="25"/>
        <end position="129"/>
    </location>
</feature>
<evidence type="ECO:0000256" key="1">
    <source>
        <dbReference type="SAM" id="SignalP"/>
    </source>
</evidence>
<proteinExistence type="predicted"/>
<evidence type="ECO:0000313" key="3">
    <source>
        <dbReference type="Proteomes" id="UP000444721"/>
    </source>
</evidence>
<dbReference type="OMA" id="EYETTHQ"/>
<gene>
    <name evidence="2" type="ORF">FDP41_009909</name>
</gene>
<name>A0A6A5BA75_NAEFO</name>
<comment type="caution">
    <text evidence="2">The sequence shown here is derived from an EMBL/GenBank/DDBJ whole genome shotgun (WGS) entry which is preliminary data.</text>
</comment>
<dbReference type="Proteomes" id="UP000444721">
    <property type="component" value="Unassembled WGS sequence"/>
</dbReference>
<dbReference type="VEuPathDB" id="AmoebaDB:NF0104230"/>
<dbReference type="EMBL" id="VFQX01000074">
    <property type="protein sequence ID" value="KAF0971686.1"/>
    <property type="molecule type" value="Genomic_DNA"/>
</dbReference>
<accession>A0A6A5BA75</accession>